<evidence type="ECO:0000256" key="1">
    <source>
        <dbReference type="ARBA" id="ARBA00001709"/>
    </source>
</evidence>
<name>A0A7S1Y0S6_9STRA</name>
<sequence>MALLRAFQAAARERHRVSGLLVRSADAGEGADSRAFCAGGDVKSLLGLLLEGDCGGGEGREAIARSFLTLEYSALLALKALSAVRPVVTVGSGVVMGAGAGLFMGGSRRLVTETTTFAMPECAIGICPDAGSTAFLSGVGRGTARFLSLTGARLGAAEAISLGLATHAVPAWHIATLLEEMRTAGEHLEGVNGEVHLNSQAISNAVQCNAAGTVAAIGDTCAPGSGEMLERGEGWADFQSEVVDGIANSQFLEGEMDRVFGGDALGPSDVAAALEGEKKKNPPASVWVDVVLEALSDGSQSPSSQIIAAALLDCGSRLRASLDNQDAAGVRLFAEALRVERDTVAALAATADFEEGVQCAIGERKGEAPSWSAPDWAAAASRPEVAALLSTLGAIPYGKAAARRPKPKGFGS</sequence>
<comment type="catalytic activity">
    <reaction evidence="1">
        <text>3-hydroxy-2-methylpropanoyl-CoA + H2O = 3-hydroxy-2-methylpropanoate + CoA + H(+)</text>
        <dbReference type="Rhea" id="RHEA:20888"/>
        <dbReference type="ChEBI" id="CHEBI:11805"/>
        <dbReference type="ChEBI" id="CHEBI:15377"/>
        <dbReference type="ChEBI" id="CHEBI:15378"/>
        <dbReference type="ChEBI" id="CHEBI:57287"/>
        <dbReference type="ChEBI" id="CHEBI:57340"/>
        <dbReference type="EC" id="3.1.2.4"/>
    </reaction>
</comment>
<feature type="domain" description="Enoyl-CoA hydratase/isomerase" evidence="4">
    <location>
        <begin position="29"/>
        <end position="187"/>
    </location>
</feature>
<evidence type="ECO:0000259" key="4">
    <source>
        <dbReference type="Pfam" id="PF16113"/>
    </source>
</evidence>
<dbReference type="Gene3D" id="3.90.226.10">
    <property type="entry name" value="2-enoyl-CoA Hydratase, Chain A, domain 1"/>
    <property type="match status" value="1"/>
</dbReference>
<dbReference type="GO" id="GO:0003860">
    <property type="term" value="F:3-hydroxyisobutyryl-CoA hydrolase activity"/>
    <property type="evidence" value="ECO:0007669"/>
    <property type="project" value="UniProtKB-EC"/>
</dbReference>
<dbReference type="EC" id="3.1.2.4" evidence="2"/>
<organism evidence="5">
    <name type="scientific">Phaeomonas parva</name>
    <dbReference type="NCBI Taxonomy" id="124430"/>
    <lineage>
        <taxon>Eukaryota</taxon>
        <taxon>Sar</taxon>
        <taxon>Stramenopiles</taxon>
        <taxon>Ochrophyta</taxon>
        <taxon>Pinguiophyceae</taxon>
        <taxon>Pinguiochrysidales</taxon>
        <taxon>Pinguiochrysidaceae</taxon>
        <taxon>Phaeomonas</taxon>
    </lineage>
</organism>
<dbReference type="SUPFAM" id="SSF52096">
    <property type="entry name" value="ClpP/crotonase"/>
    <property type="match status" value="1"/>
</dbReference>
<dbReference type="Pfam" id="PF16113">
    <property type="entry name" value="ECH_2"/>
    <property type="match status" value="1"/>
</dbReference>
<dbReference type="PANTHER" id="PTHR43176">
    <property type="entry name" value="3-HYDROXYISOBUTYRYL-COA HYDROLASE-RELATED"/>
    <property type="match status" value="1"/>
</dbReference>
<dbReference type="InterPro" id="IPR029045">
    <property type="entry name" value="ClpP/crotonase-like_dom_sf"/>
</dbReference>
<dbReference type="AlphaFoldDB" id="A0A7S1Y0S6"/>
<evidence type="ECO:0000256" key="3">
    <source>
        <dbReference type="ARBA" id="ARBA00022801"/>
    </source>
</evidence>
<dbReference type="CDD" id="cd06558">
    <property type="entry name" value="crotonase-like"/>
    <property type="match status" value="1"/>
</dbReference>
<proteinExistence type="predicted"/>
<accession>A0A7S1Y0S6</accession>
<dbReference type="GO" id="GO:0006574">
    <property type="term" value="P:L-valine catabolic process"/>
    <property type="evidence" value="ECO:0007669"/>
    <property type="project" value="TreeGrafter"/>
</dbReference>
<reference evidence="5" key="1">
    <citation type="submission" date="2021-01" db="EMBL/GenBank/DDBJ databases">
        <authorList>
            <person name="Corre E."/>
            <person name="Pelletier E."/>
            <person name="Niang G."/>
            <person name="Scheremetjew M."/>
            <person name="Finn R."/>
            <person name="Kale V."/>
            <person name="Holt S."/>
            <person name="Cochrane G."/>
            <person name="Meng A."/>
            <person name="Brown T."/>
            <person name="Cohen L."/>
        </authorList>
    </citation>
    <scope>NUCLEOTIDE SEQUENCE</scope>
    <source>
        <strain evidence="5">CCMP2877</strain>
    </source>
</reference>
<dbReference type="InterPro" id="IPR045004">
    <property type="entry name" value="ECH_dom"/>
</dbReference>
<gene>
    <name evidence="5" type="ORF">PPAR1163_LOCUS28095</name>
</gene>
<dbReference type="EMBL" id="HBGJ01044737">
    <property type="protein sequence ID" value="CAD9269658.1"/>
    <property type="molecule type" value="Transcribed_RNA"/>
</dbReference>
<keyword evidence="3" id="KW-0378">Hydrolase</keyword>
<evidence type="ECO:0000313" key="5">
    <source>
        <dbReference type="EMBL" id="CAD9269658.1"/>
    </source>
</evidence>
<protein>
    <recommendedName>
        <fullName evidence="2">3-hydroxyisobutyryl-CoA hydrolase</fullName>
        <ecNumber evidence="2">3.1.2.4</ecNumber>
    </recommendedName>
</protein>
<dbReference type="InterPro" id="IPR032259">
    <property type="entry name" value="HIBYL-CoA-H"/>
</dbReference>
<evidence type="ECO:0000256" key="2">
    <source>
        <dbReference type="ARBA" id="ARBA00011915"/>
    </source>
</evidence>
<dbReference type="PANTHER" id="PTHR43176:SF3">
    <property type="entry name" value="3-HYDROXYISOBUTYRYL-COA HYDROLASE, MITOCHONDRIAL"/>
    <property type="match status" value="1"/>
</dbReference>